<comment type="caution">
    <text evidence="2">The sequence shown here is derived from an EMBL/GenBank/DDBJ whole genome shotgun (WGS) entry which is preliminary data.</text>
</comment>
<evidence type="ECO:0000313" key="3">
    <source>
        <dbReference type="Proteomes" id="UP001066276"/>
    </source>
</evidence>
<evidence type="ECO:0000313" key="2">
    <source>
        <dbReference type="EMBL" id="KAJ1098471.1"/>
    </source>
</evidence>
<accession>A0AAV7M515</accession>
<protein>
    <submittedName>
        <fullName evidence="2">Uncharacterized protein</fullName>
    </submittedName>
</protein>
<keyword evidence="3" id="KW-1185">Reference proteome</keyword>
<dbReference type="EMBL" id="JANPWB010000014">
    <property type="protein sequence ID" value="KAJ1098471.1"/>
    <property type="molecule type" value="Genomic_DNA"/>
</dbReference>
<evidence type="ECO:0000256" key="1">
    <source>
        <dbReference type="SAM" id="MobiDB-lite"/>
    </source>
</evidence>
<feature type="region of interest" description="Disordered" evidence="1">
    <location>
        <begin position="1"/>
        <end position="29"/>
    </location>
</feature>
<dbReference type="Proteomes" id="UP001066276">
    <property type="component" value="Chromosome 10"/>
</dbReference>
<sequence>MEVAERTPATEGLPLGLPLSPDRTAEPNGVGARYLAPAGPQRSCGLYQHQRPWLKVQPRTQSATWCG</sequence>
<dbReference type="AlphaFoldDB" id="A0AAV7M515"/>
<organism evidence="2 3">
    <name type="scientific">Pleurodeles waltl</name>
    <name type="common">Iberian ribbed newt</name>
    <dbReference type="NCBI Taxonomy" id="8319"/>
    <lineage>
        <taxon>Eukaryota</taxon>
        <taxon>Metazoa</taxon>
        <taxon>Chordata</taxon>
        <taxon>Craniata</taxon>
        <taxon>Vertebrata</taxon>
        <taxon>Euteleostomi</taxon>
        <taxon>Amphibia</taxon>
        <taxon>Batrachia</taxon>
        <taxon>Caudata</taxon>
        <taxon>Salamandroidea</taxon>
        <taxon>Salamandridae</taxon>
        <taxon>Pleurodelinae</taxon>
        <taxon>Pleurodeles</taxon>
    </lineage>
</organism>
<proteinExistence type="predicted"/>
<gene>
    <name evidence="2" type="ORF">NDU88_003582</name>
</gene>
<reference evidence="2" key="1">
    <citation type="journal article" date="2022" name="bioRxiv">
        <title>Sequencing and chromosome-scale assembly of the giantPleurodeles waltlgenome.</title>
        <authorList>
            <person name="Brown T."/>
            <person name="Elewa A."/>
            <person name="Iarovenko S."/>
            <person name="Subramanian E."/>
            <person name="Araus A.J."/>
            <person name="Petzold A."/>
            <person name="Susuki M."/>
            <person name="Suzuki K.-i.T."/>
            <person name="Hayashi T."/>
            <person name="Toyoda A."/>
            <person name="Oliveira C."/>
            <person name="Osipova E."/>
            <person name="Leigh N.D."/>
            <person name="Simon A."/>
            <person name="Yun M.H."/>
        </authorList>
    </citation>
    <scope>NUCLEOTIDE SEQUENCE</scope>
    <source>
        <strain evidence="2">20211129_DDA</strain>
        <tissue evidence="2">Liver</tissue>
    </source>
</reference>
<name>A0AAV7M515_PLEWA</name>